<dbReference type="InterPro" id="IPR011095">
    <property type="entry name" value="Dala_Dala_lig_C"/>
</dbReference>
<evidence type="ECO:0000313" key="6">
    <source>
        <dbReference type="EMBL" id="SFD47678.1"/>
    </source>
</evidence>
<dbReference type="SUPFAM" id="SSF52440">
    <property type="entry name" value="PreATP-grasp domain"/>
    <property type="match status" value="1"/>
</dbReference>
<dbReference type="Proteomes" id="UP000199400">
    <property type="component" value="Unassembled WGS sequence"/>
</dbReference>
<evidence type="ECO:0000256" key="1">
    <source>
        <dbReference type="ARBA" id="ARBA00010871"/>
    </source>
</evidence>
<keyword evidence="4" id="KW-0067">ATP-binding</keyword>
<dbReference type="PROSITE" id="PS50975">
    <property type="entry name" value="ATP_GRASP"/>
    <property type="match status" value="1"/>
</dbReference>
<dbReference type="GO" id="GO:0046872">
    <property type="term" value="F:metal ion binding"/>
    <property type="evidence" value="ECO:0007669"/>
    <property type="project" value="InterPro"/>
</dbReference>
<gene>
    <name evidence="6" type="ORF">SAMN02745121_00140</name>
</gene>
<name>A0A1I1SSE3_9BACT</name>
<dbReference type="STRING" id="54.SAMN02745121_00140"/>
<feature type="domain" description="ATP-grasp" evidence="5">
    <location>
        <begin position="109"/>
        <end position="298"/>
    </location>
</feature>
<keyword evidence="4" id="KW-0547">Nucleotide-binding</keyword>
<protein>
    <submittedName>
        <fullName evidence="6">D-ala D-ala ligase C-terminus</fullName>
    </submittedName>
</protein>
<dbReference type="OrthoDB" id="5513505at2"/>
<accession>A0A1I1SSE3</accession>
<evidence type="ECO:0000256" key="3">
    <source>
        <dbReference type="ARBA" id="ARBA00023316"/>
    </source>
</evidence>
<comment type="similarity">
    <text evidence="1">Belongs to the D-alanine--D-alanine ligase family.</text>
</comment>
<reference evidence="7" key="1">
    <citation type="submission" date="2016-10" db="EMBL/GenBank/DDBJ databases">
        <authorList>
            <person name="Varghese N."/>
            <person name="Submissions S."/>
        </authorList>
    </citation>
    <scope>NUCLEOTIDE SEQUENCE [LARGE SCALE GENOMIC DNA]</scope>
    <source>
        <strain evidence="7">ATCC 25963</strain>
    </source>
</reference>
<dbReference type="InterPro" id="IPR013815">
    <property type="entry name" value="ATP_grasp_subdomain_1"/>
</dbReference>
<dbReference type="AlphaFoldDB" id="A0A1I1SSE3"/>
<evidence type="ECO:0000313" key="7">
    <source>
        <dbReference type="Proteomes" id="UP000199400"/>
    </source>
</evidence>
<dbReference type="PANTHER" id="PTHR23132">
    <property type="entry name" value="D-ALANINE--D-ALANINE LIGASE"/>
    <property type="match status" value="1"/>
</dbReference>
<keyword evidence="2 6" id="KW-0436">Ligase</keyword>
<evidence type="ECO:0000256" key="2">
    <source>
        <dbReference type="ARBA" id="ARBA00022598"/>
    </source>
</evidence>
<dbReference type="Gene3D" id="3.30.1490.20">
    <property type="entry name" value="ATP-grasp fold, A domain"/>
    <property type="match status" value="1"/>
</dbReference>
<keyword evidence="3" id="KW-0961">Cell wall biogenesis/degradation</keyword>
<evidence type="ECO:0000256" key="4">
    <source>
        <dbReference type="PROSITE-ProRule" id="PRU00409"/>
    </source>
</evidence>
<keyword evidence="7" id="KW-1185">Reference proteome</keyword>
<evidence type="ECO:0000259" key="5">
    <source>
        <dbReference type="PROSITE" id="PS50975"/>
    </source>
</evidence>
<dbReference type="Gene3D" id="3.40.50.20">
    <property type="match status" value="1"/>
</dbReference>
<dbReference type="InterPro" id="IPR016185">
    <property type="entry name" value="PreATP-grasp_dom_sf"/>
</dbReference>
<proteinExistence type="inferred from homology"/>
<dbReference type="Gene3D" id="3.30.470.20">
    <property type="entry name" value="ATP-grasp fold, B domain"/>
    <property type="match status" value="1"/>
</dbReference>
<dbReference type="EMBL" id="FOMX01000002">
    <property type="protein sequence ID" value="SFD47678.1"/>
    <property type="molecule type" value="Genomic_DNA"/>
</dbReference>
<dbReference type="PANTHER" id="PTHR23132:SF23">
    <property type="entry name" value="D-ALANINE--D-ALANINE LIGASE B"/>
    <property type="match status" value="1"/>
</dbReference>
<dbReference type="GO" id="GO:0008716">
    <property type="term" value="F:D-alanine-D-alanine ligase activity"/>
    <property type="evidence" value="ECO:0007669"/>
    <property type="project" value="InterPro"/>
</dbReference>
<dbReference type="InterPro" id="IPR011761">
    <property type="entry name" value="ATP-grasp"/>
</dbReference>
<dbReference type="SUPFAM" id="SSF56059">
    <property type="entry name" value="Glutathione synthetase ATP-binding domain-like"/>
    <property type="match status" value="1"/>
</dbReference>
<dbReference type="GO" id="GO:0005524">
    <property type="term" value="F:ATP binding"/>
    <property type="evidence" value="ECO:0007669"/>
    <property type="project" value="UniProtKB-UniRule"/>
</dbReference>
<sequence>MRAHNVGVLISTATARSVGADNDSQIDRESGSDLAEALGRLGLVPVSLTTDDALDLGLRRARLRACLLAAHGLAGGLGRIQALLELRKIPFVGPSAQVTGLAYDKLRARQILAYHSLPVPTTVVLGGAQPPSRHAIGLLGWPCVLKPRRGSHAAGVRLLTDADAVADASQAAGGSDELLLERAVLGREVQVVLLHGKVLGAMEVVREADDLAQIRAMTCPPGLTRSQLKGIGNLAEHATRALGLVRGAARVDILVHPRHNEVILEAEPCPDLRRAGVVARVARAAGLRYEALVQELLRGLVDVPERVAPTRSVRRAPAPVVEAASPAALQ</sequence>
<dbReference type="GO" id="GO:0071555">
    <property type="term" value="P:cell wall organization"/>
    <property type="evidence" value="ECO:0007669"/>
    <property type="project" value="UniProtKB-KW"/>
</dbReference>
<dbReference type="Pfam" id="PF07478">
    <property type="entry name" value="Dala_Dala_lig_C"/>
    <property type="match status" value="1"/>
</dbReference>
<organism evidence="6 7">
    <name type="scientific">Nannocystis exedens</name>
    <dbReference type="NCBI Taxonomy" id="54"/>
    <lineage>
        <taxon>Bacteria</taxon>
        <taxon>Pseudomonadati</taxon>
        <taxon>Myxococcota</taxon>
        <taxon>Polyangia</taxon>
        <taxon>Nannocystales</taxon>
        <taxon>Nannocystaceae</taxon>
        <taxon>Nannocystis</taxon>
    </lineage>
</organism>